<dbReference type="Pfam" id="PF24644">
    <property type="entry name" value="DUF7638"/>
    <property type="match status" value="1"/>
</dbReference>
<dbReference type="Gene3D" id="1.10.357.40">
    <property type="entry name" value="YbiA-like"/>
    <property type="match status" value="1"/>
</dbReference>
<evidence type="ECO:0000313" key="7">
    <source>
        <dbReference type="Proteomes" id="UP000037251"/>
    </source>
</evidence>
<dbReference type="Proteomes" id="UP000037251">
    <property type="component" value="Unassembled WGS sequence"/>
</dbReference>
<dbReference type="AlphaFoldDB" id="A0A0L8L4A2"/>
<dbReference type="Pfam" id="PF08719">
    <property type="entry name" value="NADAR"/>
    <property type="match status" value="1"/>
</dbReference>
<dbReference type="GO" id="GO:0016787">
    <property type="term" value="F:hydrolase activity"/>
    <property type="evidence" value="ECO:0007669"/>
    <property type="project" value="UniProtKB-KW"/>
</dbReference>
<sequence length="372" mass="41736">MIGRRTTYRMADGIRVPGTWRHVFIHNFDYHLTDLFIYADGLVDCWGLVTLEQFEEKLRSGWVATELPEGAVASGHELAGWTFAEPRTWLTPELLLAEVRDTVDQLNGRPDSTDRCLAAVDAFLADRTEERREAARDAYLAIPRTRRHYALGDMDRKDWPLQVLVAGPGGRTYRPEDKVVTQEWYDEAVRYFENRAKLFSERSERVPADGPVTPTAPAIQLYESYPLKPSDDPDARALRNNYPAPVDVDGVTYPSVAHAYWALSTSDPDVRSAIAEAEQAYAAQQLAADAPRREGWEQARTAVMTRLLRAKFAQHPALARILLATDDATIVYDDGDSGYWGDNGGRGRNWTGRLLELVRSELHAESTGIGTA</sequence>
<dbReference type="eggNOG" id="COG3236">
    <property type="taxonomic scope" value="Bacteria"/>
</dbReference>
<gene>
    <name evidence="6" type="ORF">ADK37_25440</name>
</gene>
<dbReference type="InterPro" id="IPR056055">
    <property type="entry name" value="DUF7638"/>
</dbReference>
<dbReference type="Pfam" id="PF24645">
    <property type="entry name" value="DUF7639"/>
    <property type="match status" value="1"/>
</dbReference>
<feature type="domain" description="DUF7638" evidence="4">
    <location>
        <begin position="7"/>
        <end position="110"/>
    </location>
</feature>
<dbReference type="OrthoDB" id="643483at2"/>
<keyword evidence="6" id="KW-0378">Hydrolase</keyword>
<comment type="catalytic activity">
    <reaction evidence="1">
        <text>5-amino-6-(5-phospho-D-ribosylamino)uracil + H2O = 5,6-diaminouracil + D-ribose 5-phosphate</text>
        <dbReference type="Rhea" id="RHEA:55020"/>
        <dbReference type="ChEBI" id="CHEBI:15377"/>
        <dbReference type="ChEBI" id="CHEBI:46252"/>
        <dbReference type="ChEBI" id="CHEBI:58453"/>
        <dbReference type="ChEBI" id="CHEBI:78346"/>
    </reaction>
</comment>
<reference evidence="7" key="1">
    <citation type="submission" date="2015-07" db="EMBL/GenBank/DDBJ databases">
        <authorList>
            <person name="Ju K.-S."/>
            <person name="Doroghazi J.R."/>
            <person name="Metcalf W.W."/>
        </authorList>
    </citation>
    <scope>NUCLEOTIDE SEQUENCE [LARGE SCALE GENOMIC DNA]</scope>
    <source>
        <strain evidence="7">NRRL 2290</strain>
    </source>
</reference>
<dbReference type="RefSeq" id="WP_053192192.1">
    <property type="nucleotide sequence ID" value="NZ_KQ948988.1"/>
</dbReference>
<comment type="caution">
    <text evidence="6">The sequence shown here is derived from an EMBL/GenBank/DDBJ whole genome shotgun (WGS) entry which is preliminary data.</text>
</comment>
<evidence type="ECO:0000256" key="1">
    <source>
        <dbReference type="ARBA" id="ARBA00000022"/>
    </source>
</evidence>
<organism evidence="6 7">
    <name type="scientific">Streptomyces resistomycificus</name>
    <dbReference type="NCBI Taxonomy" id="67356"/>
    <lineage>
        <taxon>Bacteria</taxon>
        <taxon>Bacillati</taxon>
        <taxon>Actinomycetota</taxon>
        <taxon>Actinomycetes</taxon>
        <taxon>Kitasatosporales</taxon>
        <taxon>Streptomycetaceae</taxon>
        <taxon>Streptomyces</taxon>
        <taxon>Streptomyces aurantiacus group</taxon>
    </lineage>
</organism>
<feature type="domain" description="DUF7639" evidence="5">
    <location>
        <begin position="111"/>
        <end position="198"/>
    </location>
</feature>
<evidence type="ECO:0000256" key="2">
    <source>
        <dbReference type="ARBA" id="ARBA00000751"/>
    </source>
</evidence>
<protein>
    <submittedName>
        <fullName evidence="6">GTP cyclohydrolase</fullName>
    </submittedName>
</protein>
<dbReference type="InterPro" id="IPR012816">
    <property type="entry name" value="NADAR"/>
</dbReference>
<evidence type="ECO:0000259" key="4">
    <source>
        <dbReference type="Pfam" id="PF24644"/>
    </source>
</evidence>
<comment type="catalytic activity">
    <reaction evidence="2">
        <text>2,5-diamino-6-hydroxy-4-(5-phosphoribosylamino)-pyrimidine + H2O = 2,5,6-triamino-4-hydroxypyrimidine + D-ribose 5-phosphate</text>
        <dbReference type="Rhea" id="RHEA:23436"/>
        <dbReference type="ChEBI" id="CHEBI:15377"/>
        <dbReference type="ChEBI" id="CHEBI:58614"/>
        <dbReference type="ChEBI" id="CHEBI:78346"/>
        <dbReference type="ChEBI" id="CHEBI:137796"/>
    </reaction>
</comment>
<feature type="domain" description="NADAR" evidence="3">
    <location>
        <begin position="242"/>
        <end position="363"/>
    </location>
</feature>
<dbReference type="STRING" id="67356.AQJ84_01920"/>
<dbReference type="EMBL" id="LGUS01000178">
    <property type="protein sequence ID" value="KOG32919.1"/>
    <property type="molecule type" value="Genomic_DNA"/>
</dbReference>
<evidence type="ECO:0000313" key="6">
    <source>
        <dbReference type="EMBL" id="KOG32919.1"/>
    </source>
</evidence>
<dbReference type="SUPFAM" id="SSF143990">
    <property type="entry name" value="YbiA-like"/>
    <property type="match status" value="1"/>
</dbReference>
<dbReference type="InterPro" id="IPR056056">
    <property type="entry name" value="DUF7639"/>
</dbReference>
<proteinExistence type="predicted"/>
<dbReference type="InterPro" id="IPR037238">
    <property type="entry name" value="YbiA-like_sf"/>
</dbReference>
<dbReference type="PATRIC" id="fig|67356.5.peg.5432"/>
<evidence type="ECO:0000259" key="3">
    <source>
        <dbReference type="Pfam" id="PF08719"/>
    </source>
</evidence>
<accession>A0A0L8L4A2</accession>
<evidence type="ECO:0000259" key="5">
    <source>
        <dbReference type="Pfam" id="PF24645"/>
    </source>
</evidence>
<name>A0A0L8L4A2_9ACTN</name>
<keyword evidence="7" id="KW-1185">Reference proteome</keyword>
<dbReference type="CDD" id="cd15457">
    <property type="entry name" value="NADAR"/>
    <property type="match status" value="1"/>
</dbReference>